<feature type="region of interest" description="Disordered" evidence="2">
    <location>
        <begin position="363"/>
        <end position="383"/>
    </location>
</feature>
<dbReference type="AlphaFoldDB" id="J3LP58"/>
<dbReference type="PANTHER" id="PTHR21531:SF0">
    <property type="entry name" value="PROTEIN LTV1 HOMOLOG"/>
    <property type="match status" value="1"/>
</dbReference>
<evidence type="ECO:0000313" key="4">
    <source>
        <dbReference type="Proteomes" id="UP000006038"/>
    </source>
</evidence>
<organism evidence="3">
    <name type="scientific">Oryza brachyantha</name>
    <name type="common">malo sina</name>
    <dbReference type="NCBI Taxonomy" id="4533"/>
    <lineage>
        <taxon>Eukaryota</taxon>
        <taxon>Viridiplantae</taxon>
        <taxon>Streptophyta</taxon>
        <taxon>Embryophyta</taxon>
        <taxon>Tracheophyta</taxon>
        <taxon>Spermatophyta</taxon>
        <taxon>Magnoliopsida</taxon>
        <taxon>Liliopsida</taxon>
        <taxon>Poales</taxon>
        <taxon>Poaceae</taxon>
        <taxon>BOP clade</taxon>
        <taxon>Oryzoideae</taxon>
        <taxon>Oryzeae</taxon>
        <taxon>Oryzinae</taxon>
        <taxon>Oryza</taxon>
    </lineage>
</organism>
<evidence type="ECO:0000256" key="1">
    <source>
        <dbReference type="ARBA" id="ARBA00009078"/>
    </source>
</evidence>
<dbReference type="GO" id="GO:0042274">
    <property type="term" value="P:ribosomal small subunit biogenesis"/>
    <property type="evidence" value="ECO:0007669"/>
    <property type="project" value="InterPro"/>
</dbReference>
<dbReference type="HOGENOM" id="CLU_353896_0_0_1"/>
<feature type="region of interest" description="Disordered" evidence="2">
    <location>
        <begin position="743"/>
        <end position="762"/>
    </location>
</feature>
<dbReference type="STRING" id="4533.J3LP58"/>
<dbReference type="Gramene" id="OB03G28340.1">
    <property type="protein sequence ID" value="OB03G28340.1"/>
    <property type="gene ID" value="OB03G28340"/>
</dbReference>
<reference evidence="3" key="1">
    <citation type="journal article" date="2013" name="Nat. Commun.">
        <title>Whole-genome sequencing of Oryza brachyantha reveals mechanisms underlying Oryza genome evolution.</title>
        <authorList>
            <person name="Chen J."/>
            <person name="Huang Q."/>
            <person name="Gao D."/>
            <person name="Wang J."/>
            <person name="Lang Y."/>
            <person name="Liu T."/>
            <person name="Li B."/>
            <person name="Bai Z."/>
            <person name="Luis Goicoechea J."/>
            <person name="Liang C."/>
            <person name="Chen C."/>
            <person name="Zhang W."/>
            <person name="Sun S."/>
            <person name="Liao Y."/>
            <person name="Zhang X."/>
            <person name="Yang L."/>
            <person name="Song C."/>
            <person name="Wang M."/>
            <person name="Shi J."/>
            <person name="Liu G."/>
            <person name="Liu J."/>
            <person name="Zhou H."/>
            <person name="Zhou W."/>
            <person name="Yu Q."/>
            <person name="An N."/>
            <person name="Chen Y."/>
            <person name="Cai Q."/>
            <person name="Wang B."/>
            <person name="Liu B."/>
            <person name="Min J."/>
            <person name="Huang Y."/>
            <person name="Wu H."/>
            <person name="Li Z."/>
            <person name="Zhang Y."/>
            <person name="Yin Y."/>
            <person name="Song W."/>
            <person name="Jiang J."/>
            <person name="Jackson S.A."/>
            <person name="Wing R.A."/>
            <person name="Wang J."/>
            <person name="Chen M."/>
        </authorList>
    </citation>
    <scope>NUCLEOTIDE SEQUENCE [LARGE SCALE GENOMIC DNA]</scope>
    <source>
        <strain evidence="3">cv. IRGC 101232</strain>
    </source>
</reference>
<feature type="region of interest" description="Disordered" evidence="2">
    <location>
        <begin position="46"/>
        <end position="72"/>
    </location>
</feature>
<dbReference type="GO" id="GO:0005634">
    <property type="term" value="C:nucleus"/>
    <property type="evidence" value="ECO:0007669"/>
    <property type="project" value="TreeGrafter"/>
</dbReference>
<dbReference type="GO" id="GO:0030688">
    <property type="term" value="C:preribosome, small subunit precursor"/>
    <property type="evidence" value="ECO:0007669"/>
    <property type="project" value="TreeGrafter"/>
</dbReference>
<keyword evidence="4" id="KW-1185">Reference proteome</keyword>
<feature type="compositionally biased region" description="Basic and acidic residues" evidence="2">
    <location>
        <begin position="566"/>
        <end position="581"/>
    </location>
</feature>
<dbReference type="GO" id="GO:0000056">
    <property type="term" value="P:ribosomal small subunit export from nucleus"/>
    <property type="evidence" value="ECO:0007669"/>
    <property type="project" value="TreeGrafter"/>
</dbReference>
<feature type="compositionally biased region" description="Basic and acidic residues" evidence="2">
    <location>
        <begin position="428"/>
        <end position="455"/>
    </location>
</feature>
<dbReference type="eggNOG" id="KOG2637">
    <property type="taxonomic scope" value="Eukaryota"/>
</dbReference>
<dbReference type="InterPro" id="IPR007307">
    <property type="entry name" value="Ltv1"/>
</dbReference>
<feature type="region of interest" description="Disordered" evidence="2">
    <location>
        <begin position="404"/>
        <end position="455"/>
    </location>
</feature>
<evidence type="ECO:0000313" key="3">
    <source>
        <dbReference type="EnsemblPlants" id="OB03G28340.1"/>
    </source>
</evidence>
<accession>J3LP58</accession>
<dbReference type="EnsemblPlants" id="OB03G28340.1">
    <property type="protein sequence ID" value="OB03G28340.1"/>
    <property type="gene ID" value="OB03G28340"/>
</dbReference>
<dbReference type="Proteomes" id="UP000006038">
    <property type="component" value="Chromosome 3"/>
</dbReference>
<comment type="similarity">
    <text evidence="1">Belongs to the LTV1 family.</text>
</comment>
<proteinExistence type="inferred from homology"/>
<name>J3LP58_ORYBR</name>
<feature type="region of interest" description="Disordered" evidence="2">
    <location>
        <begin position="556"/>
        <end position="603"/>
    </location>
</feature>
<protein>
    <submittedName>
        <fullName evidence="3">Uncharacterized protein</fullName>
    </submittedName>
</protein>
<dbReference type="GO" id="GO:0005829">
    <property type="term" value="C:cytosol"/>
    <property type="evidence" value="ECO:0007669"/>
    <property type="project" value="TreeGrafter"/>
</dbReference>
<sequence length="794" mass="89319">MGGGGGGGGRKPRKFATFRLFPRAGAADPNDRVFVRVDNNDYSVPGFGDDEDAFDPSLSPAAADRFSSGSGPLPDHIRREILELGLPDDGYNYLHHLRELRPSAAAAASSFVPNQDAPPLPLDVKAYDASRVRIASGKAEDELDEGRTMCKVAAKTAPLRRIERAVDPDIARLLDESDVSHGGSEDEGLEEDFVVMANRAEDDEEEEEEDEMVDDVFLSDVEEEEELEEDEPKQRVRRLLDEQFDLLALEEYGDSDDDDQGVRDGECELPTEVIDELKLFHSQNVSVTEEYRTPADFVRRKLDLSTAEDVDESANVIQKCAEYAERYLNETAEEEEVVLVSESSDESEVWDCETIVTTYSNLDNHPGKIQTPGSPKKRLPKVFPGETATTKDIIKLQGKERLPVEYLPQRKRKGEKEKAKPTEAPSDEDFKKGAQKETKEEKKARKAAVKEEKREARKAKKELKGLYKFETQKAQKVAAVTGPASIRLIYPAYTTYWNLRTTFMRNMSCNICIANFFRKGVHEHGLLFLIDLSLAPIAMGERRENKEMALFEKKARVEAADTPPRPPHDVADRLEVPDPDGRRRRLARGPRGAAQDRHGEVTPAGRSVALHGKLHWLVESFDMAREKLRLRETPEHVAALDVETARISVLPGGKLCVFAMGNYARKMDMWVLDDYADHRRSWQIKKRIDLCRRKRRGRRGGLSPTFSMYRQDSQAEGVQGAAEEGDEVFVHAHGRVRRVQPPAREVAGRQQRRAIGRRQGAGGGDYNISKAEFSFLKKHNIRYTASAGLHPRNC</sequence>
<dbReference type="PANTHER" id="PTHR21531">
    <property type="entry name" value="LOW-TEMPERATURE VIABILITY PROTEIN LTV1-RELATED"/>
    <property type="match status" value="1"/>
</dbReference>
<reference evidence="3" key="2">
    <citation type="submission" date="2013-04" db="UniProtKB">
        <authorList>
            <consortium name="EnsemblPlants"/>
        </authorList>
    </citation>
    <scope>IDENTIFICATION</scope>
</reference>
<evidence type="ECO:0000256" key="2">
    <source>
        <dbReference type="SAM" id="MobiDB-lite"/>
    </source>
</evidence>